<reference evidence="1" key="1">
    <citation type="submission" date="2018-05" db="EMBL/GenBank/DDBJ databases">
        <authorList>
            <person name="Lanie J.A."/>
            <person name="Ng W.-L."/>
            <person name="Kazmierczak K.M."/>
            <person name="Andrzejewski T.M."/>
            <person name="Davidsen T.M."/>
            <person name="Wayne K.J."/>
            <person name="Tettelin H."/>
            <person name="Glass J.I."/>
            <person name="Rusch D."/>
            <person name="Podicherti R."/>
            <person name="Tsui H.-C.T."/>
            <person name="Winkler M.E."/>
        </authorList>
    </citation>
    <scope>NUCLEOTIDE SEQUENCE</scope>
</reference>
<sequence>MASSFKNAAHTISTADTDETMYTANQANQVAAIIHGLYIANKHATSNLQITLKVYDNSATSDMTVLSKVPIPPNTTLSLDKPINLEADDALKVAATHTDCEIFASVLERS</sequence>
<dbReference type="AlphaFoldDB" id="A0A381WS35"/>
<organism evidence="1">
    <name type="scientific">marine metagenome</name>
    <dbReference type="NCBI Taxonomy" id="408172"/>
    <lineage>
        <taxon>unclassified sequences</taxon>
        <taxon>metagenomes</taxon>
        <taxon>ecological metagenomes</taxon>
    </lineage>
</organism>
<evidence type="ECO:0000313" key="1">
    <source>
        <dbReference type="EMBL" id="SVA55280.1"/>
    </source>
</evidence>
<proteinExistence type="predicted"/>
<protein>
    <submittedName>
        <fullName evidence="1">Uncharacterized protein</fullName>
    </submittedName>
</protein>
<gene>
    <name evidence="1" type="ORF">METZ01_LOCUS108134</name>
</gene>
<dbReference type="EMBL" id="UINC01012691">
    <property type="protein sequence ID" value="SVA55280.1"/>
    <property type="molecule type" value="Genomic_DNA"/>
</dbReference>
<name>A0A381WS35_9ZZZZ</name>
<accession>A0A381WS35</accession>